<dbReference type="HAMAP" id="MF_01019">
    <property type="entry name" value="HisIE"/>
    <property type="match status" value="1"/>
</dbReference>
<comment type="catalytic activity">
    <reaction evidence="2 15">
        <text>1-(5-phospho-beta-D-ribosyl)-ATP + H2O = 1-(5-phospho-beta-D-ribosyl)-5'-AMP + diphosphate + H(+)</text>
        <dbReference type="Rhea" id="RHEA:22828"/>
        <dbReference type="ChEBI" id="CHEBI:15377"/>
        <dbReference type="ChEBI" id="CHEBI:15378"/>
        <dbReference type="ChEBI" id="CHEBI:33019"/>
        <dbReference type="ChEBI" id="CHEBI:59457"/>
        <dbReference type="ChEBI" id="CHEBI:73183"/>
        <dbReference type="EC" id="3.6.1.31"/>
    </reaction>
</comment>
<evidence type="ECO:0000256" key="8">
    <source>
        <dbReference type="ARBA" id="ARBA00022490"/>
    </source>
</evidence>
<name>A0A162SV32_9BACL</name>
<keyword evidence="13 15" id="KW-0368">Histidine biosynthesis</keyword>
<dbReference type="CDD" id="cd11534">
    <property type="entry name" value="NTP-PPase_HisIE_like"/>
    <property type="match status" value="1"/>
</dbReference>
<feature type="region of interest" description="Phosphoribosyl-AMP cyclohydrolase" evidence="15">
    <location>
        <begin position="1"/>
        <end position="117"/>
    </location>
</feature>
<evidence type="ECO:0000256" key="1">
    <source>
        <dbReference type="ARBA" id="ARBA00000024"/>
    </source>
</evidence>
<feature type="region of interest" description="Phosphoribosyl-ATP pyrophosphohydrolase" evidence="15">
    <location>
        <begin position="118"/>
        <end position="212"/>
    </location>
</feature>
<comment type="caution">
    <text evidence="18">The sequence shown here is derived from an EMBL/GenBank/DDBJ whole genome shotgun (WGS) entry which is preliminary data.</text>
</comment>
<comment type="pathway">
    <text evidence="4 15">Amino-acid biosynthesis; L-histidine biosynthesis; L-histidine from 5-phospho-alpha-D-ribose 1-diphosphate: step 3/9.</text>
</comment>
<dbReference type="GO" id="GO:0005737">
    <property type="term" value="C:cytoplasm"/>
    <property type="evidence" value="ECO:0007669"/>
    <property type="project" value="UniProtKB-SubCell"/>
</dbReference>
<comment type="pathway">
    <text evidence="5 15">Amino-acid biosynthesis; L-histidine biosynthesis; L-histidine from 5-phospho-alpha-D-ribose 1-diphosphate: step 2/9.</text>
</comment>
<dbReference type="SUPFAM" id="SSF141734">
    <property type="entry name" value="HisI-like"/>
    <property type="match status" value="1"/>
</dbReference>
<dbReference type="EC" id="3.5.4.19" evidence="15"/>
<accession>A0A162SV32</accession>
<comment type="similarity">
    <text evidence="6 15">In the C-terminal section; belongs to the PRA-PH family.</text>
</comment>
<dbReference type="InterPro" id="IPR021130">
    <property type="entry name" value="PRib-ATP_PPHydrolase-like"/>
</dbReference>
<keyword evidence="14 15" id="KW-0511">Multifunctional enzyme</keyword>
<keyword evidence="11 15" id="KW-0378">Hydrolase</keyword>
<dbReference type="PANTHER" id="PTHR42945">
    <property type="entry name" value="HISTIDINE BIOSYNTHESIS BIFUNCTIONAL PROTEIN"/>
    <property type="match status" value="1"/>
</dbReference>
<dbReference type="Gene3D" id="3.10.20.810">
    <property type="entry name" value="Phosphoribosyl-AMP cyclohydrolase"/>
    <property type="match status" value="1"/>
</dbReference>
<dbReference type="Pfam" id="PF01502">
    <property type="entry name" value="PRA-CH"/>
    <property type="match status" value="1"/>
</dbReference>
<evidence type="ECO:0000256" key="10">
    <source>
        <dbReference type="ARBA" id="ARBA00022741"/>
    </source>
</evidence>
<evidence type="ECO:0000313" key="20">
    <source>
        <dbReference type="Proteomes" id="UP000190229"/>
    </source>
</evidence>
<reference evidence="18 20" key="2">
    <citation type="submission" date="2017-02" db="EMBL/GenBank/DDBJ databases">
        <title>Draft genome of Acidibacillus ferrooxidans Huett2.</title>
        <authorList>
            <person name="Schopf S."/>
        </authorList>
    </citation>
    <scope>NUCLEOTIDE SEQUENCE [LARGE SCALE GENOMIC DNA]</scope>
    <source>
        <strain evidence="18 20">Huett2</strain>
    </source>
</reference>
<dbReference type="GO" id="GO:0000105">
    <property type="term" value="P:L-histidine biosynthetic process"/>
    <property type="evidence" value="ECO:0007669"/>
    <property type="project" value="UniProtKB-UniRule"/>
</dbReference>
<dbReference type="AlphaFoldDB" id="A0A162SV32"/>
<dbReference type="PANTHER" id="PTHR42945:SF9">
    <property type="entry name" value="HISTIDINE BIOSYNTHESIS BIFUNCTIONAL PROTEIN HISIE"/>
    <property type="match status" value="1"/>
</dbReference>
<dbReference type="RefSeq" id="WP_067561084.1">
    <property type="nucleotide sequence ID" value="NZ_LSUQ01000004.1"/>
</dbReference>
<evidence type="ECO:0000256" key="15">
    <source>
        <dbReference type="HAMAP-Rule" id="MF_01019"/>
    </source>
</evidence>
<evidence type="ECO:0000313" key="17">
    <source>
        <dbReference type="EMBL" id="OAG95055.1"/>
    </source>
</evidence>
<evidence type="ECO:0000256" key="14">
    <source>
        <dbReference type="ARBA" id="ARBA00023268"/>
    </source>
</evidence>
<evidence type="ECO:0000256" key="5">
    <source>
        <dbReference type="ARBA" id="ARBA00005204"/>
    </source>
</evidence>
<evidence type="ECO:0000256" key="2">
    <source>
        <dbReference type="ARBA" id="ARBA00001460"/>
    </source>
</evidence>
<dbReference type="NCBIfam" id="NF002747">
    <property type="entry name" value="PRK02759.1"/>
    <property type="match status" value="1"/>
</dbReference>
<dbReference type="NCBIfam" id="TIGR03188">
    <property type="entry name" value="histidine_hisI"/>
    <property type="match status" value="1"/>
</dbReference>
<dbReference type="FunFam" id="3.10.20.810:FF:000001">
    <property type="entry name" value="Histidine biosynthesis bifunctional protein HisIE"/>
    <property type="match status" value="1"/>
</dbReference>
<organism evidence="18 20">
    <name type="scientific">Ferroacidibacillus organovorans</name>
    <dbReference type="NCBI Taxonomy" id="1765683"/>
    <lineage>
        <taxon>Bacteria</taxon>
        <taxon>Bacillati</taxon>
        <taxon>Bacillota</taxon>
        <taxon>Bacilli</taxon>
        <taxon>Bacillales</taxon>
        <taxon>Alicyclobacillaceae</taxon>
        <taxon>Ferroacidibacillus</taxon>
    </lineage>
</organism>
<keyword evidence="12 15" id="KW-0067">ATP-binding</keyword>
<dbReference type="GO" id="GO:0004636">
    <property type="term" value="F:phosphoribosyl-ATP diphosphatase activity"/>
    <property type="evidence" value="ECO:0007669"/>
    <property type="project" value="UniProtKB-UniRule"/>
</dbReference>
<dbReference type="InterPro" id="IPR023019">
    <property type="entry name" value="His_synth_HisIE"/>
</dbReference>
<keyword evidence="10 15" id="KW-0547">Nucleotide-binding</keyword>
<dbReference type="HAMAP" id="MF_01020">
    <property type="entry name" value="HisE"/>
    <property type="match status" value="1"/>
</dbReference>
<feature type="domain" description="Phosphoribosyl-AMP cyclohydrolase" evidence="16">
    <location>
        <begin position="34"/>
        <end position="106"/>
    </location>
</feature>
<evidence type="ECO:0000256" key="3">
    <source>
        <dbReference type="ARBA" id="ARBA00004496"/>
    </source>
</evidence>
<reference evidence="17 19" key="1">
    <citation type="submission" date="2016-02" db="EMBL/GenBank/DDBJ databases">
        <title>Draft genome sequence of Acidibacillus ferrooxidans SLC66.</title>
        <authorList>
            <person name="Oliveira G."/>
            <person name="Nancucheo I."/>
            <person name="Dall'Agnol H."/>
            <person name="Johnson B."/>
            <person name="Oliveira R."/>
            <person name="Nunes G.L."/>
            <person name="Tzotzos G."/>
            <person name="Orellana S.C."/>
            <person name="Salim A.C."/>
            <person name="Araujo F.M."/>
        </authorList>
    </citation>
    <scope>NUCLEOTIDE SEQUENCE [LARGE SCALE GENOMIC DNA]</scope>
    <source>
        <strain evidence="17 19">SLC66</strain>
    </source>
</reference>
<evidence type="ECO:0000256" key="13">
    <source>
        <dbReference type="ARBA" id="ARBA00023102"/>
    </source>
</evidence>
<evidence type="ECO:0000256" key="12">
    <source>
        <dbReference type="ARBA" id="ARBA00022840"/>
    </source>
</evidence>
<dbReference type="InterPro" id="IPR038019">
    <property type="entry name" value="PRib_AMP_CycHydrolase_sf"/>
</dbReference>
<gene>
    <name evidence="15" type="primary">hisI</name>
    <name evidence="15" type="synonym">hisIE</name>
    <name evidence="17" type="ORF">AYW79_02240</name>
    <name evidence="18" type="ORF">B2M26_00260</name>
</gene>
<dbReference type="EMBL" id="MWPS01000001">
    <property type="protein sequence ID" value="OPG17625.1"/>
    <property type="molecule type" value="Genomic_DNA"/>
</dbReference>
<sequence>MIRVDFDLDRLAYDRDGLVPVILQDAQTYAVLTLAYANREAVARTMETGETWLFSRSRNELWHKGTSSGNRQTVLSIHRDCDHDALLYRVSPHGPACHTGAYSCFEGVAKSQAAYGVLAALEALIDQRYRERPEGAYTTYLFEKGVDKILKKLGEETSEVILAVKNDDPTEIRYEAADLLYHLFVMLRHTGIPLSAVLEELSTRYERPRKTE</sequence>
<evidence type="ECO:0000313" key="19">
    <source>
        <dbReference type="Proteomes" id="UP000077421"/>
    </source>
</evidence>
<dbReference type="InterPro" id="IPR002496">
    <property type="entry name" value="PRib_AMP_CycHydrolase_dom"/>
</dbReference>
<dbReference type="GO" id="GO:0005524">
    <property type="term" value="F:ATP binding"/>
    <property type="evidence" value="ECO:0007669"/>
    <property type="project" value="UniProtKB-KW"/>
</dbReference>
<comment type="similarity">
    <text evidence="7 15">In the N-terminal section; belongs to the PRA-CH family.</text>
</comment>
<evidence type="ECO:0000256" key="4">
    <source>
        <dbReference type="ARBA" id="ARBA00005169"/>
    </source>
</evidence>
<evidence type="ECO:0000256" key="9">
    <source>
        <dbReference type="ARBA" id="ARBA00022605"/>
    </source>
</evidence>
<dbReference type="Proteomes" id="UP000190229">
    <property type="component" value="Unassembled WGS sequence"/>
</dbReference>
<dbReference type="EMBL" id="LSUQ01000004">
    <property type="protein sequence ID" value="OAG95055.1"/>
    <property type="molecule type" value="Genomic_DNA"/>
</dbReference>
<dbReference type="Pfam" id="PF01503">
    <property type="entry name" value="PRA-PH"/>
    <property type="match status" value="1"/>
</dbReference>
<evidence type="ECO:0000313" key="18">
    <source>
        <dbReference type="EMBL" id="OPG17625.1"/>
    </source>
</evidence>
<dbReference type="NCBIfam" id="NF000768">
    <property type="entry name" value="PRK00051.1"/>
    <property type="match status" value="1"/>
</dbReference>
<dbReference type="OrthoDB" id="9795769at2"/>
<evidence type="ECO:0000256" key="6">
    <source>
        <dbReference type="ARBA" id="ARBA00007731"/>
    </source>
</evidence>
<keyword evidence="8 15" id="KW-0963">Cytoplasm</keyword>
<proteinExistence type="inferred from homology"/>
<dbReference type="Gene3D" id="1.10.287.1080">
    <property type="entry name" value="MazG-like"/>
    <property type="match status" value="1"/>
</dbReference>
<comment type="catalytic activity">
    <reaction evidence="1 15">
        <text>1-(5-phospho-beta-D-ribosyl)-5'-AMP + H2O = 1-(5-phospho-beta-D-ribosyl)-5-[(5-phospho-beta-D-ribosylamino)methylideneamino]imidazole-4-carboxamide</text>
        <dbReference type="Rhea" id="RHEA:20049"/>
        <dbReference type="ChEBI" id="CHEBI:15377"/>
        <dbReference type="ChEBI" id="CHEBI:58435"/>
        <dbReference type="ChEBI" id="CHEBI:59457"/>
        <dbReference type="EC" id="3.5.4.19"/>
    </reaction>
</comment>
<protein>
    <recommendedName>
        <fullName evidence="15">Histidine biosynthesis bifunctional protein HisIE</fullName>
    </recommendedName>
    <domain>
        <recommendedName>
            <fullName evidence="15">Phosphoribosyl-AMP cyclohydrolase</fullName>
            <shortName evidence="15">PRA-CH</shortName>
            <ecNumber evidence="15">3.5.4.19</ecNumber>
        </recommendedName>
    </domain>
    <domain>
        <recommendedName>
            <fullName evidence="15">Phosphoribosyl-ATP pyrophosphatase</fullName>
            <shortName evidence="15">PRA-PH</shortName>
            <ecNumber evidence="15">3.6.1.31</ecNumber>
        </recommendedName>
    </domain>
</protein>
<dbReference type="Proteomes" id="UP000077421">
    <property type="component" value="Unassembled WGS sequence"/>
</dbReference>
<dbReference type="STRING" id="1765683.B2M26_00260"/>
<dbReference type="UniPathway" id="UPA00031">
    <property type="reaction ID" value="UER00007"/>
</dbReference>
<comment type="subcellular location">
    <subcellularLocation>
        <location evidence="3 15">Cytoplasm</location>
    </subcellularLocation>
</comment>
<evidence type="ECO:0000256" key="7">
    <source>
        <dbReference type="ARBA" id="ARBA00008299"/>
    </source>
</evidence>
<dbReference type="EC" id="3.6.1.31" evidence="15"/>
<dbReference type="SUPFAM" id="SSF101386">
    <property type="entry name" value="all-alpha NTP pyrophosphatases"/>
    <property type="match status" value="1"/>
</dbReference>
<keyword evidence="9 15" id="KW-0028">Amino-acid biosynthesis</keyword>
<evidence type="ECO:0000259" key="16">
    <source>
        <dbReference type="Pfam" id="PF01502"/>
    </source>
</evidence>
<dbReference type="InterPro" id="IPR008179">
    <property type="entry name" value="HisE"/>
</dbReference>
<evidence type="ECO:0000256" key="11">
    <source>
        <dbReference type="ARBA" id="ARBA00022801"/>
    </source>
</evidence>
<dbReference type="GO" id="GO:0004635">
    <property type="term" value="F:phosphoribosyl-AMP cyclohydrolase activity"/>
    <property type="evidence" value="ECO:0007669"/>
    <property type="project" value="UniProtKB-UniRule"/>
</dbReference>
<keyword evidence="20" id="KW-1185">Reference proteome</keyword>